<evidence type="ECO:0000313" key="1">
    <source>
        <dbReference type="EMBL" id="VDO61551.1"/>
    </source>
</evidence>
<protein>
    <submittedName>
        <fullName evidence="1 3">Uncharacterized protein</fullName>
    </submittedName>
</protein>
<organism evidence="1">
    <name type="scientific">Heligmosomoides polygyrus</name>
    <name type="common">Parasitic roundworm</name>
    <dbReference type="NCBI Taxonomy" id="6339"/>
    <lineage>
        <taxon>Eukaryota</taxon>
        <taxon>Metazoa</taxon>
        <taxon>Ecdysozoa</taxon>
        <taxon>Nematoda</taxon>
        <taxon>Chromadorea</taxon>
        <taxon>Rhabditida</taxon>
        <taxon>Rhabditina</taxon>
        <taxon>Rhabditomorpha</taxon>
        <taxon>Strongyloidea</taxon>
        <taxon>Heligmosomidae</taxon>
        <taxon>Heligmosomoides</taxon>
    </lineage>
</organism>
<keyword evidence="2" id="KW-1185">Reference proteome</keyword>
<reference evidence="3" key="2">
    <citation type="submission" date="2019-09" db="UniProtKB">
        <authorList>
            <consortium name="WormBaseParasite"/>
        </authorList>
    </citation>
    <scope>IDENTIFICATION</scope>
</reference>
<name>A0A3P7WKD1_HELPZ</name>
<dbReference type="EMBL" id="UZAH01025326">
    <property type="protein sequence ID" value="VDO61551.1"/>
    <property type="molecule type" value="Genomic_DNA"/>
</dbReference>
<gene>
    <name evidence="1" type="ORF">HPBE_LOCUS4533</name>
</gene>
<evidence type="ECO:0000313" key="3">
    <source>
        <dbReference type="WBParaSite" id="HPBE_0000453201-mRNA-1"/>
    </source>
</evidence>
<sequence>MDLDFEIYEESQDIFATHKQPDSNSRREPWNREYNCVSYEPVDEPVRCSASGSASLGLPSLRSERCAIFAELGTLSFPIPLLDKTYGIEFVFGRLFKVFRRLSSTPSLPLLKEYMQGTAAL</sequence>
<reference evidence="1 2" key="1">
    <citation type="submission" date="2018-11" db="EMBL/GenBank/DDBJ databases">
        <authorList>
            <consortium name="Pathogen Informatics"/>
        </authorList>
    </citation>
    <scope>NUCLEOTIDE SEQUENCE [LARGE SCALE GENOMIC DNA]</scope>
</reference>
<dbReference type="OrthoDB" id="10439410at2759"/>
<dbReference type="WBParaSite" id="HPBE_0000453201-mRNA-1">
    <property type="protein sequence ID" value="HPBE_0000453201-mRNA-1"/>
    <property type="gene ID" value="HPBE_0000453201"/>
</dbReference>
<dbReference type="AlphaFoldDB" id="A0A3P7WKD1"/>
<dbReference type="Proteomes" id="UP000050761">
    <property type="component" value="Unassembled WGS sequence"/>
</dbReference>
<evidence type="ECO:0000313" key="2">
    <source>
        <dbReference type="Proteomes" id="UP000050761"/>
    </source>
</evidence>
<proteinExistence type="predicted"/>
<accession>A0A3P7WKD1</accession>